<dbReference type="Pfam" id="PF22939">
    <property type="entry name" value="WHD_GPIID"/>
    <property type="match status" value="1"/>
</dbReference>
<dbReference type="PROSITE" id="PS50297">
    <property type="entry name" value="ANK_REP_REGION"/>
    <property type="match status" value="11"/>
</dbReference>
<keyword evidence="6" id="KW-1185">Reference proteome</keyword>
<dbReference type="SUPFAM" id="SSF48403">
    <property type="entry name" value="Ankyrin repeat"/>
    <property type="match status" value="2"/>
</dbReference>
<reference evidence="5 6" key="1">
    <citation type="journal article" date="2005" name="Nature">
        <title>Genome sequencing and analysis of Aspergillus oryzae.</title>
        <authorList>
            <person name="Machida M."/>
            <person name="Asai K."/>
            <person name="Sano M."/>
            <person name="Tanaka T."/>
            <person name="Kumagai T."/>
            <person name="Terai G."/>
            <person name="Kusumoto K."/>
            <person name="Arima T."/>
            <person name="Akita O."/>
            <person name="Kashiwagi Y."/>
            <person name="Abe K."/>
            <person name="Gomi K."/>
            <person name="Horiuchi H."/>
            <person name="Kitamoto K."/>
            <person name="Kobayashi T."/>
            <person name="Takeuchi M."/>
            <person name="Denning D.W."/>
            <person name="Galagan J.E."/>
            <person name="Nierman W.C."/>
            <person name="Yu J."/>
            <person name="Archer D.B."/>
            <person name="Bennett J.W."/>
            <person name="Bhatnagar D."/>
            <person name="Cleveland T.E."/>
            <person name="Fedorova N.D."/>
            <person name="Gotoh O."/>
            <person name="Horikawa H."/>
            <person name="Hosoyama A."/>
            <person name="Ichinomiya M."/>
            <person name="Igarashi R."/>
            <person name="Iwashita K."/>
            <person name="Juvvadi P.R."/>
            <person name="Kato M."/>
            <person name="Kato Y."/>
            <person name="Kin T."/>
            <person name="Kokubun A."/>
            <person name="Maeda H."/>
            <person name="Maeyama N."/>
            <person name="Maruyama J."/>
            <person name="Nagasaki H."/>
            <person name="Nakajima T."/>
            <person name="Oda K."/>
            <person name="Okada K."/>
            <person name="Paulsen I."/>
            <person name="Sakamoto K."/>
            <person name="Sawano T."/>
            <person name="Takahashi M."/>
            <person name="Takase K."/>
            <person name="Terabayashi Y."/>
            <person name="Wortman J."/>
            <person name="Yamada O."/>
            <person name="Yamagata Y."/>
            <person name="Anazawa H."/>
            <person name="Hata Y."/>
            <person name="Koide Y."/>
            <person name="Komori T."/>
            <person name="Koyama Y."/>
            <person name="Minetoki T."/>
            <person name="Suharnan S."/>
            <person name="Tanaka A."/>
            <person name="Isono K."/>
            <person name="Kuhara S."/>
            <person name="Ogasawara N."/>
            <person name="Kikuchi H."/>
        </authorList>
    </citation>
    <scope>NUCLEOTIDE SEQUENCE [LARGE SCALE GENOMIC DNA]</scope>
    <source>
        <strain evidence="6">ATCC 42149 / RIB 40</strain>
    </source>
</reference>
<feature type="repeat" description="ANK" evidence="3">
    <location>
        <begin position="1066"/>
        <end position="1098"/>
    </location>
</feature>
<dbReference type="PANTHER" id="PTHR24198">
    <property type="entry name" value="ANKYRIN REPEAT AND PROTEIN KINASE DOMAIN-CONTAINING PROTEIN"/>
    <property type="match status" value="1"/>
</dbReference>
<keyword evidence="2 3" id="KW-0040">ANK repeat</keyword>
<dbReference type="STRING" id="510516.Q2U4G0"/>
<dbReference type="InterPro" id="IPR054471">
    <property type="entry name" value="GPIID_WHD"/>
</dbReference>
<dbReference type="InterPro" id="IPR035994">
    <property type="entry name" value="Nucleoside_phosphorylase_sf"/>
</dbReference>
<dbReference type="OMA" id="IGILRWT"/>
<dbReference type="InterPro" id="IPR036770">
    <property type="entry name" value="Ankyrin_rpt-contain_sf"/>
</dbReference>
<dbReference type="PRINTS" id="PR01415">
    <property type="entry name" value="ANKYRIN"/>
</dbReference>
<feature type="domain" description="NACHT" evidence="4">
    <location>
        <begin position="425"/>
        <end position="573"/>
    </location>
</feature>
<feature type="repeat" description="ANK" evidence="3">
    <location>
        <begin position="1337"/>
        <end position="1369"/>
    </location>
</feature>
<feature type="repeat" description="ANK" evidence="3">
    <location>
        <begin position="1166"/>
        <end position="1199"/>
    </location>
</feature>
<accession>Q2U4G0</accession>
<keyword evidence="1" id="KW-0677">Repeat</keyword>
<dbReference type="SUPFAM" id="SSF53167">
    <property type="entry name" value="Purine and uridine phosphorylases"/>
    <property type="match status" value="1"/>
</dbReference>
<dbReference type="GO" id="GO:0003824">
    <property type="term" value="F:catalytic activity"/>
    <property type="evidence" value="ECO:0007669"/>
    <property type="project" value="InterPro"/>
</dbReference>
<dbReference type="InterPro" id="IPR000845">
    <property type="entry name" value="Nucleoside_phosphorylase_d"/>
</dbReference>
<evidence type="ECO:0000313" key="6">
    <source>
        <dbReference type="Proteomes" id="UP000006564"/>
    </source>
</evidence>
<dbReference type="InterPro" id="IPR007111">
    <property type="entry name" value="NACHT_NTPase"/>
</dbReference>
<dbReference type="HOGENOM" id="CLU_000288_34_2_1"/>
<proteinExistence type="predicted"/>
<feature type="repeat" description="ANK" evidence="3">
    <location>
        <begin position="1000"/>
        <end position="1032"/>
    </location>
</feature>
<feature type="repeat" description="ANK" evidence="3">
    <location>
        <begin position="1402"/>
        <end position="1434"/>
    </location>
</feature>
<dbReference type="GO" id="GO:0009116">
    <property type="term" value="P:nucleoside metabolic process"/>
    <property type="evidence" value="ECO:0007669"/>
    <property type="project" value="InterPro"/>
</dbReference>
<organism evidence="5 6">
    <name type="scientific">Aspergillus oryzae (strain ATCC 42149 / RIB 40)</name>
    <name type="common">Yellow koji mold</name>
    <dbReference type="NCBI Taxonomy" id="510516"/>
    <lineage>
        <taxon>Eukaryota</taxon>
        <taxon>Fungi</taxon>
        <taxon>Dikarya</taxon>
        <taxon>Ascomycota</taxon>
        <taxon>Pezizomycotina</taxon>
        <taxon>Eurotiomycetes</taxon>
        <taxon>Eurotiomycetidae</taxon>
        <taxon>Eurotiales</taxon>
        <taxon>Aspergillaceae</taxon>
        <taxon>Aspergillus</taxon>
        <taxon>Aspergillus subgen. Circumdati</taxon>
    </lineage>
</organism>
<dbReference type="InterPro" id="IPR027417">
    <property type="entry name" value="P-loop_NTPase"/>
</dbReference>
<name>Q2U4G0_ASPOR</name>
<dbReference type="Gene3D" id="1.25.40.20">
    <property type="entry name" value="Ankyrin repeat-containing domain"/>
    <property type="match status" value="3"/>
</dbReference>
<dbReference type="Gene3D" id="3.40.50.1580">
    <property type="entry name" value="Nucleoside phosphorylase domain"/>
    <property type="match status" value="1"/>
</dbReference>
<feature type="repeat" description="ANK" evidence="3">
    <location>
        <begin position="1200"/>
        <end position="1232"/>
    </location>
</feature>
<dbReference type="Proteomes" id="UP000006564">
    <property type="component" value="Chromosome 6"/>
</dbReference>
<dbReference type="SMART" id="SM00248">
    <property type="entry name" value="ANK"/>
    <property type="match status" value="17"/>
</dbReference>
<dbReference type="PANTHER" id="PTHR24198:SF165">
    <property type="entry name" value="ANKYRIN REPEAT-CONTAINING PROTEIN-RELATED"/>
    <property type="match status" value="1"/>
</dbReference>
<dbReference type="PROSITE" id="PS50088">
    <property type="entry name" value="ANK_REPEAT"/>
    <property type="match status" value="13"/>
</dbReference>
<dbReference type="Pfam" id="PF12796">
    <property type="entry name" value="Ank_2"/>
    <property type="match status" value="4"/>
</dbReference>
<protein>
    <submittedName>
        <fullName evidence="5">DNA, SC020</fullName>
    </submittedName>
</protein>
<evidence type="ECO:0000256" key="1">
    <source>
        <dbReference type="ARBA" id="ARBA00022737"/>
    </source>
</evidence>
<feature type="repeat" description="ANK" evidence="3">
    <location>
        <begin position="1132"/>
        <end position="1164"/>
    </location>
</feature>
<dbReference type="InterPro" id="IPR002110">
    <property type="entry name" value="Ankyrin_rpt"/>
</dbReference>
<dbReference type="Gene3D" id="3.40.50.300">
    <property type="entry name" value="P-loop containing nucleotide triphosphate hydrolases"/>
    <property type="match status" value="1"/>
</dbReference>
<evidence type="ECO:0000256" key="2">
    <source>
        <dbReference type="ARBA" id="ARBA00023043"/>
    </source>
</evidence>
<dbReference type="PROSITE" id="PS50837">
    <property type="entry name" value="NACHT"/>
    <property type="match status" value="1"/>
</dbReference>
<evidence type="ECO:0000313" key="5">
    <source>
        <dbReference type="EMBL" id="BAE63555.1"/>
    </source>
</evidence>
<feature type="repeat" description="ANK" evidence="3">
    <location>
        <begin position="1099"/>
        <end position="1131"/>
    </location>
</feature>
<feature type="repeat" description="ANK" evidence="3">
    <location>
        <begin position="1270"/>
        <end position="1303"/>
    </location>
</feature>
<gene>
    <name evidence="5" type="ORF">AO090020000360</name>
</gene>
<dbReference type="EMBL" id="BA000054">
    <property type="protein sequence ID" value="BAE63555.1"/>
    <property type="molecule type" value="Genomic_DNA"/>
</dbReference>
<sequence>MSSPRRHQDYAIGWICPLPVEQTVALLMLDETHDRLPQQPADQNIYTLGSIDDHNIVIAGLHQPGNSPAATVVTQMRNTFPNIHYVLLVGIGGGVPVRTESDWVRLGDVVVCKPIGEYPGVVQYDTDKAEVGQFKRIGALPPPPVVLLQAAQDMEVKRSLLKTQDDPIAKCLQRIPSDIPALKKYLYPGFATDRLYHNDYIHKQPGVPCDECKCDLSRLRRREDPKNTNPKYIRVHRGVIASGGMVIKDANQRDNLAGKYGVLCFETEAAGTLADLPALVIRGIADYCDSHKNDLWHGYAAATAAAYARQLILHMPTYSRLRSVCATWTYDDMSPNSPVANTASPSQIAPLAHLFQQMQTLRLTASRLKPSISDRRKELVAWIGGTVTDDEYHAALSAQIPGTCRWILQRTQFKAWAALTSEVSKVLWIRGGPGCGKTILTASIIRHVTSLHSTRSIPAAYFFCRDEDDRKRDLNEIARSWVQQIVNKMDDAVSMVYPLCEQNKSRAATMMEIWDILYRVCHGIHNCMLFLDGLDECVISGDPWHQDKASFLARLWRTISGTTARVLISSRSDTEIHSQFLSASQDTITFLEHNIAIEDTAQDIIDYSTSIVNERLGVNKDQDFISEISKDVARKCDGMFLWVRLMGKQLFPGKNKNQIRRTLDSMPQGLEQTYRREIHSIINLGISEKTWAIGILRWTYFAARPLTVRELTEALLTETNTLTTFPFHEMPDTWDEYYVNDQIRRYCQSLIDIRGSPAASITTHTVHFIHTSVKEFLSQTSMCAMDQGFSFSEVAKEHELLARTCLTYLCLDDVAVDDPYDLRTLQDIKETFQFLEYASLCWYDHMSRSENGHWRLEQFIRVLFDPSSTRWMMWSEMISQNLWPGSTLHPIKEHNGPTPLPIVSCLGLLDTVKWLLSLGSDIDATVGRFGSTLHSAAARCQKNTAQFLLENGADRNKQGGMYGYPIVAAAAAAKYNPRESADIVDMLLKAGADISCRDQTGCSALHHTAAVGSEETLSILLRNGATVDDHNGRQRTPLFFAAAHGHKLITELLIQRGAEVSTRDVHNRTPLFAAIQNGHIPIVEVLTKHGVDVRTQDNDGLTPLHIAVELGHSQMVDLLLRHGADANAADKDGETPVYVAALGGHNTILQNLIRHQGQVNCKDSLEAWTPLHAACAEAKEATTVQLLLDNGAEVDAADSHGATPLFYAAENGSPAIIELLIQYGAQVNATKEDGLTPIHAALGGVQPLAVEALLKHGGCNLTSDDCVSLRGNSPLMVAIMKEEYHPVVQPLVRAGVWVNSRNTAGLAPIHLATLVGDVGILELLLENNAAVNALADKGFTPLHLAVSEGKRDIIQLLIDSNAAINALTDEGLTPLHVAVMGGKRDIVQLLLDNGADVNAEKNGITPIYRAIHNKDELITTSLIRHGAEVDAPLALAIKQGDEDIVRFILQHGPEIGPEYLIYGNRSGHDHILQLMVEHFLAKDAID</sequence>
<evidence type="ECO:0000256" key="3">
    <source>
        <dbReference type="PROSITE-ProRule" id="PRU00023"/>
    </source>
</evidence>
<dbReference type="GO" id="GO:0005737">
    <property type="term" value="C:cytoplasm"/>
    <property type="evidence" value="ECO:0007669"/>
    <property type="project" value="TreeGrafter"/>
</dbReference>
<dbReference type="InterPro" id="IPR056884">
    <property type="entry name" value="NPHP3-like_N"/>
</dbReference>
<feature type="repeat" description="ANK" evidence="3">
    <location>
        <begin position="895"/>
        <end position="927"/>
    </location>
</feature>
<dbReference type="GeneID" id="5996774"/>
<dbReference type="EMBL" id="AP007167">
    <property type="protein sequence ID" value="BAE63555.1"/>
    <property type="molecule type" value="Genomic_DNA"/>
</dbReference>
<feature type="repeat" description="ANK" evidence="3">
    <location>
        <begin position="1370"/>
        <end position="1402"/>
    </location>
</feature>
<feature type="repeat" description="ANK" evidence="3">
    <location>
        <begin position="1033"/>
        <end position="1065"/>
    </location>
</feature>
<dbReference type="SUPFAM" id="SSF52540">
    <property type="entry name" value="P-loop containing nucleoside triphosphate hydrolases"/>
    <property type="match status" value="1"/>
</dbReference>
<dbReference type="KEGG" id="aor:AO090020000360"/>
<feature type="repeat" description="ANK" evidence="3">
    <location>
        <begin position="1304"/>
        <end position="1336"/>
    </location>
</feature>
<dbReference type="Pfam" id="PF24883">
    <property type="entry name" value="NPHP3_N"/>
    <property type="match status" value="1"/>
</dbReference>
<dbReference type="Pfam" id="PF01048">
    <property type="entry name" value="PNP_UDP_1"/>
    <property type="match status" value="1"/>
</dbReference>
<evidence type="ECO:0000259" key="4">
    <source>
        <dbReference type="PROSITE" id="PS50837"/>
    </source>
</evidence>
<dbReference type="RefSeq" id="XP_023092807.1">
    <property type="nucleotide sequence ID" value="XM_023238039.1"/>
</dbReference>